<evidence type="ECO:0000313" key="2">
    <source>
        <dbReference type="EMBL" id="QFS48780.1"/>
    </source>
</evidence>
<accession>A0A5P8W7Z8</accession>
<dbReference type="AlphaFoldDB" id="A0A5P8W7Z8"/>
<evidence type="ECO:0000256" key="1">
    <source>
        <dbReference type="SAM" id="MobiDB-lite"/>
    </source>
</evidence>
<organism evidence="2 3">
    <name type="scientific">Nostoc sphaeroides CCNUC1</name>
    <dbReference type="NCBI Taxonomy" id="2653204"/>
    <lineage>
        <taxon>Bacteria</taxon>
        <taxon>Bacillati</taxon>
        <taxon>Cyanobacteriota</taxon>
        <taxon>Cyanophyceae</taxon>
        <taxon>Nostocales</taxon>
        <taxon>Nostocaceae</taxon>
        <taxon>Nostoc</taxon>
    </lineage>
</organism>
<dbReference type="Proteomes" id="UP000326678">
    <property type="component" value="Chromosome Gxm1"/>
</dbReference>
<protein>
    <submittedName>
        <fullName evidence="2">Uncharacterized protein</fullName>
    </submittedName>
</protein>
<gene>
    <name evidence="2" type="ORF">GXM_06274</name>
</gene>
<reference evidence="2 3" key="1">
    <citation type="submission" date="2019-10" db="EMBL/GenBank/DDBJ databases">
        <title>Genomic and transcriptomic insights into the perfect genentic adaptation of a filamentous nitrogen-fixing cyanobacterium to rice fields.</title>
        <authorList>
            <person name="Chen Z."/>
        </authorList>
    </citation>
    <scope>NUCLEOTIDE SEQUENCE [LARGE SCALE GENOMIC DNA]</scope>
    <source>
        <strain evidence="2">CCNUC1</strain>
    </source>
</reference>
<name>A0A5P8W7Z8_9NOSO</name>
<sequence>MPRSQAPAWEPILGGSASRQERGGRAAHLEYIPSLQTF</sequence>
<evidence type="ECO:0000313" key="3">
    <source>
        <dbReference type="Proteomes" id="UP000326678"/>
    </source>
</evidence>
<proteinExistence type="predicted"/>
<keyword evidence="3" id="KW-1185">Reference proteome</keyword>
<dbReference type="KEGG" id="nsh:GXM_06274"/>
<dbReference type="EMBL" id="CP045226">
    <property type="protein sequence ID" value="QFS48780.1"/>
    <property type="molecule type" value="Genomic_DNA"/>
</dbReference>
<feature type="region of interest" description="Disordered" evidence="1">
    <location>
        <begin position="1"/>
        <end position="25"/>
    </location>
</feature>